<evidence type="ECO:0000259" key="1">
    <source>
        <dbReference type="Pfam" id="PF12949"/>
    </source>
</evidence>
<evidence type="ECO:0000313" key="3">
    <source>
        <dbReference type="Proteomes" id="UP000433309"/>
    </source>
</evidence>
<accession>A0A6I2KU30</accession>
<sequence length="156" mass="16516">MQIDTIKIKAPISADNSLGYVVINKSDFDPSQHELLDGETLGDDTNTTNSDVPTLAELIVAQSQLASRKDELDDRELQLNQRASALDEREQALVDREAANAAEAQRLADLAAASTTGADISSMTKAQLQAALTAKGVSYSSTADKAELVALLTAAQ</sequence>
<dbReference type="AlphaFoldDB" id="A0A6I2KU30"/>
<dbReference type="InterPro" id="IPR025856">
    <property type="entry name" value="HeH/LEM_domain"/>
</dbReference>
<evidence type="ECO:0000313" key="2">
    <source>
        <dbReference type="EMBL" id="MRW88860.1"/>
    </source>
</evidence>
<name>A0A6I2KU30_9BURK</name>
<reference evidence="2 3" key="1">
    <citation type="submission" date="2019-11" db="EMBL/GenBank/DDBJ databases">
        <title>Novel species isolated from a subtropical stream in China.</title>
        <authorList>
            <person name="Lu H."/>
        </authorList>
    </citation>
    <scope>NUCLEOTIDE SEQUENCE [LARGE SCALE GENOMIC DNA]</scope>
    <source>
        <strain evidence="2 3">FT80W</strain>
    </source>
</reference>
<dbReference type="Pfam" id="PF12949">
    <property type="entry name" value="HeH"/>
    <property type="match status" value="1"/>
</dbReference>
<dbReference type="InterPro" id="IPR036361">
    <property type="entry name" value="SAP_dom_sf"/>
</dbReference>
<proteinExistence type="predicted"/>
<dbReference type="Gene3D" id="1.10.720.30">
    <property type="entry name" value="SAP domain"/>
    <property type="match status" value="1"/>
</dbReference>
<feature type="domain" description="HeH/LEM" evidence="1">
    <location>
        <begin position="121"/>
        <end position="152"/>
    </location>
</feature>
<dbReference type="RefSeq" id="WP_154372770.1">
    <property type="nucleotide sequence ID" value="NZ_WKJK01000001.1"/>
</dbReference>
<protein>
    <recommendedName>
        <fullName evidence="1">HeH/LEM domain-containing protein</fullName>
    </recommendedName>
</protein>
<gene>
    <name evidence="2" type="ORF">GJ699_02560</name>
</gene>
<dbReference type="Proteomes" id="UP000433309">
    <property type="component" value="Unassembled WGS sequence"/>
</dbReference>
<dbReference type="CDD" id="cd12935">
    <property type="entry name" value="LEM_like"/>
    <property type="match status" value="1"/>
</dbReference>
<dbReference type="EMBL" id="WKJK01000001">
    <property type="protein sequence ID" value="MRW88860.1"/>
    <property type="molecule type" value="Genomic_DNA"/>
</dbReference>
<organism evidence="2 3">
    <name type="scientific">Duganella guangzhouensis</name>
    <dbReference type="NCBI Taxonomy" id="2666084"/>
    <lineage>
        <taxon>Bacteria</taxon>
        <taxon>Pseudomonadati</taxon>
        <taxon>Pseudomonadota</taxon>
        <taxon>Betaproteobacteria</taxon>
        <taxon>Burkholderiales</taxon>
        <taxon>Oxalobacteraceae</taxon>
        <taxon>Telluria group</taxon>
        <taxon>Duganella</taxon>
    </lineage>
</organism>
<comment type="caution">
    <text evidence="2">The sequence shown here is derived from an EMBL/GenBank/DDBJ whole genome shotgun (WGS) entry which is preliminary data.</text>
</comment>
<dbReference type="SUPFAM" id="SSF68912">
    <property type="entry name" value="Rho N-terminal domain-like"/>
    <property type="match status" value="1"/>
</dbReference>
<dbReference type="InterPro" id="IPR036269">
    <property type="entry name" value="Rho_N_sf"/>
</dbReference>
<keyword evidence="3" id="KW-1185">Reference proteome</keyword>